<evidence type="ECO:0000313" key="2">
    <source>
        <dbReference type="Proteomes" id="UP000251960"/>
    </source>
</evidence>
<accession>A0A3L6GC92</accession>
<sequence>MRTLLKNQLAKLLKFQNVYCKQRYTKRWTELEDECTKFFHAAATNRYKHNYTAILTNEDGVSISGHSEKDAGGFLTLLCSSILIL</sequence>
<gene>
    <name evidence="1" type="ORF">Zm00014a_043596</name>
</gene>
<dbReference type="EMBL" id="NCVQ01000002">
    <property type="protein sequence ID" value="PWZ45996.1"/>
    <property type="molecule type" value="Genomic_DNA"/>
</dbReference>
<proteinExistence type="predicted"/>
<dbReference type="Proteomes" id="UP000251960">
    <property type="component" value="Chromosome 10"/>
</dbReference>
<protein>
    <submittedName>
        <fullName evidence="1">Uncharacterized protein</fullName>
    </submittedName>
</protein>
<evidence type="ECO:0000313" key="1">
    <source>
        <dbReference type="EMBL" id="PWZ45996.1"/>
    </source>
</evidence>
<reference evidence="1 2" key="1">
    <citation type="journal article" date="2018" name="Nat. Genet.">
        <title>Extensive intraspecific gene order and gene structural variations between Mo17 and other maize genomes.</title>
        <authorList>
            <person name="Sun S."/>
            <person name="Zhou Y."/>
            <person name="Chen J."/>
            <person name="Shi J."/>
            <person name="Zhao H."/>
            <person name="Zhao H."/>
            <person name="Song W."/>
            <person name="Zhang M."/>
            <person name="Cui Y."/>
            <person name="Dong X."/>
            <person name="Liu H."/>
            <person name="Ma X."/>
            <person name="Jiao Y."/>
            <person name="Wang B."/>
            <person name="Wei X."/>
            <person name="Stein J.C."/>
            <person name="Glaubitz J.C."/>
            <person name="Lu F."/>
            <person name="Yu G."/>
            <person name="Liang C."/>
            <person name="Fengler K."/>
            <person name="Li B."/>
            <person name="Rafalski A."/>
            <person name="Schnable P.S."/>
            <person name="Ware D.H."/>
            <person name="Buckler E.S."/>
            <person name="Lai J."/>
        </authorList>
    </citation>
    <scope>NUCLEOTIDE SEQUENCE [LARGE SCALE GENOMIC DNA]</scope>
    <source>
        <strain evidence="2">cv. Missouri 17</strain>
        <tissue evidence="1">Seedling</tissue>
    </source>
</reference>
<dbReference type="AlphaFoldDB" id="A0A3L6GC92"/>
<comment type="caution">
    <text evidence="1">The sequence shown here is derived from an EMBL/GenBank/DDBJ whole genome shotgun (WGS) entry which is preliminary data.</text>
</comment>
<organism evidence="1 2">
    <name type="scientific">Zea mays</name>
    <name type="common">Maize</name>
    <dbReference type="NCBI Taxonomy" id="4577"/>
    <lineage>
        <taxon>Eukaryota</taxon>
        <taxon>Viridiplantae</taxon>
        <taxon>Streptophyta</taxon>
        <taxon>Embryophyta</taxon>
        <taxon>Tracheophyta</taxon>
        <taxon>Spermatophyta</taxon>
        <taxon>Magnoliopsida</taxon>
        <taxon>Liliopsida</taxon>
        <taxon>Poales</taxon>
        <taxon>Poaceae</taxon>
        <taxon>PACMAD clade</taxon>
        <taxon>Panicoideae</taxon>
        <taxon>Andropogonodae</taxon>
        <taxon>Andropogoneae</taxon>
        <taxon>Tripsacinae</taxon>
        <taxon>Zea</taxon>
    </lineage>
</organism>
<name>A0A3L6GC92_MAIZE</name>